<dbReference type="InterPro" id="IPR045312">
    <property type="entry name" value="PCBER-like"/>
</dbReference>
<feature type="domain" description="NmrA-like" evidence="3">
    <location>
        <begin position="5"/>
        <end position="221"/>
    </location>
</feature>
<dbReference type="Pfam" id="PF05368">
    <property type="entry name" value="NmrA"/>
    <property type="match status" value="1"/>
</dbReference>
<evidence type="ECO:0000256" key="2">
    <source>
        <dbReference type="ARBA" id="ARBA00023002"/>
    </source>
</evidence>
<dbReference type="OrthoDB" id="9974981at2759"/>
<gene>
    <name evidence="4" type="ORF">N7492_001675</name>
</gene>
<keyword evidence="5" id="KW-1185">Reference proteome</keyword>
<dbReference type="SUPFAM" id="SSF51735">
    <property type="entry name" value="NAD(P)-binding Rossmann-fold domains"/>
    <property type="match status" value="1"/>
</dbReference>
<evidence type="ECO:0000313" key="4">
    <source>
        <dbReference type="EMBL" id="KAJ5184059.1"/>
    </source>
</evidence>
<sequence>MALTNIAIAGGTGNLGPSIINALLKSGFQVTALSRSSSHQLDPRVQIKAVDYSSKDSLVAALKGQDALINTLGVGQIPVDVHLRLVDAALVAGVRRYLPSEFGSDTANPLTSKLPVFGDKIAVVKRLNELTSQHTDFSYTALITGPFFDWGLQQKFLLNLAGPTTSIFDGGDVPFSTTTLAGIGRAVVGVLKHPAETNNRHVYVAEAEVTQNQILQLSGRAEQLQLEQLTTDDLERKAYEAVKQPTPDFRLFAVNLIRRSVFGGDRYGGRFAKVDNELLGVDKLSDAQIREIVKRSI</sequence>
<keyword evidence="2" id="KW-0560">Oxidoreductase</keyword>
<comment type="caution">
    <text evidence="4">The sequence shown here is derived from an EMBL/GenBank/DDBJ whole genome shotgun (WGS) entry which is preliminary data.</text>
</comment>
<protein>
    <submittedName>
        <fullName evidence="4">Oxidoreductase CipA</fullName>
    </submittedName>
</protein>
<evidence type="ECO:0000259" key="3">
    <source>
        <dbReference type="Pfam" id="PF05368"/>
    </source>
</evidence>
<dbReference type="PANTHER" id="PTHR47706:SF1">
    <property type="entry name" value="CIPA-LIKE, PUTATIVE (AFU_ORTHOLOGUE AFUA_1G12460)-RELATED"/>
    <property type="match status" value="1"/>
</dbReference>
<dbReference type="InterPro" id="IPR051609">
    <property type="entry name" value="NmrA/Isoflavone_reductase-like"/>
</dbReference>
<dbReference type="Proteomes" id="UP001146351">
    <property type="component" value="Unassembled WGS sequence"/>
</dbReference>
<dbReference type="Gene3D" id="3.90.25.10">
    <property type="entry name" value="UDP-galactose 4-epimerase, domain 1"/>
    <property type="match status" value="1"/>
</dbReference>
<evidence type="ECO:0000256" key="1">
    <source>
        <dbReference type="ARBA" id="ARBA00022857"/>
    </source>
</evidence>
<dbReference type="InterPro" id="IPR036291">
    <property type="entry name" value="NAD(P)-bd_dom_sf"/>
</dbReference>
<dbReference type="GO" id="GO:0016491">
    <property type="term" value="F:oxidoreductase activity"/>
    <property type="evidence" value="ECO:0007669"/>
    <property type="project" value="UniProtKB-KW"/>
</dbReference>
<dbReference type="PANTHER" id="PTHR47706">
    <property type="entry name" value="NMRA-LIKE FAMILY PROTEIN"/>
    <property type="match status" value="1"/>
</dbReference>
<dbReference type="InterPro" id="IPR008030">
    <property type="entry name" value="NmrA-like"/>
</dbReference>
<dbReference type="CDD" id="cd05259">
    <property type="entry name" value="PCBER_SDR_a"/>
    <property type="match status" value="1"/>
</dbReference>
<organism evidence="4 5">
    <name type="scientific">Penicillium capsulatum</name>
    <dbReference type="NCBI Taxonomy" id="69766"/>
    <lineage>
        <taxon>Eukaryota</taxon>
        <taxon>Fungi</taxon>
        <taxon>Dikarya</taxon>
        <taxon>Ascomycota</taxon>
        <taxon>Pezizomycotina</taxon>
        <taxon>Eurotiomycetes</taxon>
        <taxon>Eurotiomycetidae</taxon>
        <taxon>Eurotiales</taxon>
        <taxon>Aspergillaceae</taxon>
        <taxon>Penicillium</taxon>
    </lineage>
</organism>
<reference evidence="4" key="2">
    <citation type="journal article" date="2023" name="IMA Fungus">
        <title>Comparative genomic study of the Penicillium genus elucidates a diverse pangenome and 15 lateral gene transfer events.</title>
        <authorList>
            <person name="Petersen C."/>
            <person name="Sorensen T."/>
            <person name="Nielsen M.R."/>
            <person name="Sondergaard T.E."/>
            <person name="Sorensen J.L."/>
            <person name="Fitzpatrick D.A."/>
            <person name="Frisvad J.C."/>
            <person name="Nielsen K.L."/>
        </authorList>
    </citation>
    <scope>NUCLEOTIDE SEQUENCE</scope>
    <source>
        <strain evidence="4">IBT 21917</strain>
    </source>
</reference>
<dbReference type="EMBL" id="JAPQKO010000001">
    <property type="protein sequence ID" value="KAJ5184059.1"/>
    <property type="molecule type" value="Genomic_DNA"/>
</dbReference>
<dbReference type="AlphaFoldDB" id="A0A9W9M0I3"/>
<dbReference type="Gene3D" id="3.40.50.720">
    <property type="entry name" value="NAD(P)-binding Rossmann-like Domain"/>
    <property type="match status" value="1"/>
</dbReference>
<accession>A0A9W9M0I3</accession>
<reference evidence="4" key="1">
    <citation type="submission" date="2022-11" db="EMBL/GenBank/DDBJ databases">
        <authorList>
            <person name="Petersen C."/>
        </authorList>
    </citation>
    <scope>NUCLEOTIDE SEQUENCE</scope>
    <source>
        <strain evidence="4">IBT 21917</strain>
    </source>
</reference>
<keyword evidence="1" id="KW-0521">NADP</keyword>
<name>A0A9W9M0I3_9EURO</name>
<evidence type="ECO:0000313" key="5">
    <source>
        <dbReference type="Proteomes" id="UP001146351"/>
    </source>
</evidence>
<proteinExistence type="predicted"/>